<comment type="caution">
    <text evidence="1">The sequence shown here is derived from an EMBL/GenBank/DDBJ whole genome shotgun (WGS) entry which is preliminary data.</text>
</comment>
<proteinExistence type="predicted"/>
<reference evidence="1" key="2">
    <citation type="submission" date="2020-11" db="EMBL/GenBank/DDBJ databases">
        <authorList>
            <person name="McCartney M.A."/>
            <person name="Auch B."/>
            <person name="Kono T."/>
            <person name="Mallez S."/>
            <person name="Becker A."/>
            <person name="Gohl D.M."/>
            <person name="Silverstein K.A.T."/>
            <person name="Koren S."/>
            <person name="Bechman K.B."/>
            <person name="Herman A."/>
            <person name="Abrahante J.E."/>
            <person name="Garbe J."/>
        </authorList>
    </citation>
    <scope>NUCLEOTIDE SEQUENCE</scope>
    <source>
        <strain evidence="1">Duluth1</strain>
        <tissue evidence="1">Whole animal</tissue>
    </source>
</reference>
<accession>A0A9D4M3E8</accession>
<dbReference type="EMBL" id="JAIWYP010000002">
    <property type="protein sequence ID" value="KAH3870050.1"/>
    <property type="molecule type" value="Genomic_DNA"/>
</dbReference>
<keyword evidence="2" id="KW-1185">Reference proteome</keyword>
<reference evidence="1" key="1">
    <citation type="journal article" date="2019" name="bioRxiv">
        <title>The Genome of the Zebra Mussel, Dreissena polymorpha: A Resource for Invasive Species Research.</title>
        <authorList>
            <person name="McCartney M.A."/>
            <person name="Auch B."/>
            <person name="Kono T."/>
            <person name="Mallez S."/>
            <person name="Zhang Y."/>
            <person name="Obille A."/>
            <person name="Becker A."/>
            <person name="Abrahante J.E."/>
            <person name="Garbe J."/>
            <person name="Badalamenti J.P."/>
            <person name="Herman A."/>
            <person name="Mangelson H."/>
            <person name="Liachko I."/>
            <person name="Sullivan S."/>
            <person name="Sone E.D."/>
            <person name="Koren S."/>
            <person name="Silverstein K.A.T."/>
            <person name="Beckman K.B."/>
            <person name="Gohl D.M."/>
        </authorList>
    </citation>
    <scope>NUCLEOTIDE SEQUENCE</scope>
    <source>
        <strain evidence="1">Duluth1</strain>
        <tissue evidence="1">Whole animal</tissue>
    </source>
</reference>
<organism evidence="1 2">
    <name type="scientific">Dreissena polymorpha</name>
    <name type="common">Zebra mussel</name>
    <name type="synonym">Mytilus polymorpha</name>
    <dbReference type="NCBI Taxonomy" id="45954"/>
    <lineage>
        <taxon>Eukaryota</taxon>
        <taxon>Metazoa</taxon>
        <taxon>Spiralia</taxon>
        <taxon>Lophotrochozoa</taxon>
        <taxon>Mollusca</taxon>
        <taxon>Bivalvia</taxon>
        <taxon>Autobranchia</taxon>
        <taxon>Heteroconchia</taxon>
        <taxon>Euheterodonta</taxon>
        <taxon>Imparidentia</taxon>
        <taxon>Neoheterodontei</taxon>
        <taxon>Myida</taxon>
        <taxon>Dreissenoidea</taxon>
        <taxon>Dreissenidae</taxon>
        <taxon>Dreissena</taxon>
    </lineage>
</organism>
<dbReference type="AlphaFoldDB" id="A0A9D4M3E8"/>
<dbReference type="Proteomes" id="UP000828390">
    <property type="component" value="Unassembled WGS sequence"/>
</dbReference>
<name>A0A9D4M3E8_DREPO</name>
<protein>
    <submittedName>
        <fullName evidence="1">Uncharacterized protein</fullName>
    </submittedName>
</protein>
<evidence type="ECO:0000313" key="1">
    <source>
        <dbReference type="EMBL" id="KAH3870050.1"/>
    </source>
</evidence>
<evidence type="ECO:0000313" key="2">
    <source>
        <dbReference type="Proteomes" id="UP000828390"/>
    </source>
</evidence>
<gene>
    <name evidence="1" type="ORF">DPMN_033229</name>
</gene>
<sequence length="92" mass="10176">MCPAVILLATGNQACANFEDCNIKGAMRNCNKIVTEKSIISLGDLDPSDLKLHQKVEVHERSEKSIISLGDLDPSDLNLHQKVEVHERLPNI</sequence>